<organism evidence="4 5">
    <name type="scientific">Candidatus Pullichristensenella excrementigallinarum</name>
    <dbReference type="NCBI Taxonomy" id="2840907"/>
    <lineage>
        <taxon>Bacteria</taxon>
        <taxon>Bacillati</taxon>
        <taxon>Bacillota</taxon>
        <taxon>Clostridia</taxon>
        <taxon>Candidatus Pullichristensenella</taxon>
    </lineage>
</organism>
<evidence type="ECO:0000259" key="3">
    <source>
        <dbReference type="Pfam" id="PF00294"/>
    </source>
</evidence>
<dbReference type="Proteomes" id="UP000824072">
    <property type="component" value="Unassembled WGS sequence"/>
</dbReference>
<keyword evidence="2 4" id="KW-0418">Kinase</keyword>
<gene>
    <name evidence="4" type="ORF">IAB02_03180</name>
</gene>
<dbReference type="PANTHER" id="PTHR10584">
    <property type="entry name" value="SUGAR KINASE"/>
    <property type="match status" value="1"/>
</dbReference>
<proteinExistence type="predicted"/>
<dbReference type="PANTHER" id="PTHR10584:SF166">
    <property type="entry name" value="RIBOKINASE"/>
    <property type="match status" value="1"/>
</dbReference>
<evidence type="ECO:0000256" key="1">
    <source>
        <dbReference type="ARBA" id="ARBA00022679"/>
    </source>
</evidence>
<dbReference type="InterPro" id="IPR029056">
    <property type="entry name" value="Ribokinase-like"/>
</dbReference>
<accession>A0A9D1IA92</accession>
<sequence>MAEKILIVGMINCDIPLFPVSSRLQEVEVTRVQPPKFSLGGDAANVAVSLARLGAKPLMVGRVGSDAHGDFALAELRRFGVDTSLVRVDAQEVTSTSFHLLQEGGAHNFLFYSTTLESLCAEDVPEEALKDASIVYFGSALTFPKMDEGGIARLFRRAHAYGAVTVMDAALSDAKISGEAAFRQLQGAFRETDIFFPSLVEMEYLTGQTHPHAIARCFQETGIGLLGIKLGGRGCYVTDFQREYRFPSYSGFQAVDTVGAGDSFLGGLIYSLQKGRDLEKNISFAGAVAGFNIEHIGATAGVPQASVVESFIHRNRLRPEIRDFRSDQ</sequence>
<dbReference type="Gene3D" id="3.40.1190.20">
    <property type="match status" value="1"/>
</dbReference>
<name>A0A9D1IA92_9FIRM</name>
<feature type="domain" description="Carbohydrate kinase PfkB" evidence="3">
    <location>
        <begin position="3"/>
        <end position="304"/>
    </location>
</feature>
<dbReference type="PROSITE" id="PS00584">
    <property type="entry name" value="PFKB_KINASES_2"/>
    <property type="match status" value="1"/>
</dbReference>
<reference evidence="4" key="2">
    <citation type="journal article" date="2021" name="PeerJ">
        <title>Extensive microbial diversity within the chicken gut microbiome revealed by metagenomics and culture.</title>
        <authorList>
            <person name="Gilroy R."/>
            <person name="Ravi A."/>
            <person name="Getino M."/>
            <person name="Pursley I."/>
            <person name="Horton D.L."/>
            <person name="Alikhan N.F."/>
            <person name="Baker D."/>
            <person name="Gharbi K."/>
            <person name="Hall N."/>
            <person name="Watson M."/>
            <person name="Adriaenssens E.M."/>
            <person name="Foster-Nyarko E."/>
            <person name="Jarju S."/>
            <person name="Secka A."/>
            <person name="Antonio M."/>
            <person name="Oren A."/>
            <person name="Chaudhuri R.R."/>
            <person name="La Ragione R."/>
            <person name="Hildebrand F."/>
            <person name="Pallen M.J."/>
        </authorList>
    </citation>
    <scope>NUCLEOTIDE SEQUENCE</scope>
    <source>
        <strain evidence="4">ChiHcec3-11533</strain>
    </source>
</reference>
<dbReference type="InterPro" id="IPR011611">
    <property type="entry name" value="PfkB_dom"/>
</dbReference>
<protein>
    <submittedName>
        <fullName evidence="4">Carbohydrate kinase family protein</fullName>
    </submittedName>
</protein>
<dbReference type="InterPro" id="IPR002173">
    <property type="entry name" value="Carboh/pur_kinase_PfkB_CS"/>
</dbReference>
<evidence type="ECO:0000313" key="4">
    <source>
        <dbReference type="EMBL" id="HIU33542.1"/>
    </source>
</evidence>
<dbReference type="PROSITE" id="PS00583">
    <property type="entry name" value="PFKB_KINASES_1"/>
    <property type="match status" value="1"/>
</dbReference>
<evidence type="ECO:0000256" key="2">
    <source>
        <dbReference type="ARBA" id="ARBA00022777"/>
    </source>
</evidence>
<dbReference type="AlphaFoldDB" id="A0A9D1IA92"/>
<reference evidence="4" key="1">
    <citation type="submission" date="2020-10" db="EMBL/GenBank/DDBJ databases">
        <authorList>
            <person name="Gilroy R."/>
        </authorList>
    </citation>
    <scope>NUCLEOTIDE SEQUENCE</scope>
    <source>
        <strain evidence="4">ChiHcec3-11533</strain>
    </source>
</reference>
<dbReference type="Pfam" id="PF00294">
    <property type="entry name" value="PfkB"/>
    <property type="match status" value="1"/>
</dbReference>
<dbReference type="GO" id="GO:0016301">
    <property type="term" value="F:kinase activity"/>
    <property type="evidence" value="ECO:0007669"/>
    <property type="project" value="UniProtKB-KW"/>
</dbReference>
<keyword evidence="1" id="KW-0808">Transferase</keyword>
<dbReference type="SUPFAM" id="SSF53613">
    <property type="entry name" value="Ribokinase-like"/>
    <property type="match status" value="1"/>
</dbReference>
<dbReference type="CDD" id="cd01166">
    <property type="entry name" value="KdgK"/>
    <property type="match status" value="1"/>
</dbReference>
<comment type="caution">
    <text evidence="4">The sequence shown here is derived from an EMBL/GenBank/DDBJ whole genome shotgun (WGS) entry which is preliminary data.</text>
</comment>
<evidence type="ECO:0000313" key="5">
    <source>
        <dbReference type="Proteomes" id="UP000824072"/>
    </source>
</evidence>
<dbReference type="EMBL" id="DVMU01000072">
    <property type="protein sequence ID" value="HIU33542.1"/>
    <property type="molecule type" value="Genomic_DNA"/>
</dbReference>